<dbReference type="Gene3D" id="3.40.50.300">
    <property type="entry name" value="P-loop containing nucleotide triphosphate hydrolases"/>
    <property type="match status" value="1"/>
</dbReference>
<name>A0ABM1VTL1_APLCA</name>
<dbReference type="PANTHER" id="PTHR10903">
    <property type="entry name" value="GTPASE, IMAP FAMILY MEMBER-RELATED"/>
    <property type="match status" value="1"/>
</dbReference>
<dbReference type="InterPro" id="IPR027417">
    <property type="entry name" value="P-loop_NTPase"/>
</dbReference>
<dbReference type="Proteomes" id="UP000694888">
    <property type="component" value="Unplaced"/>
</dbReference>
<feature type="domain" description="AIG1-type G" evidence="4">
    <location>
        <begin position="2"/>
        <end position="214"/>
    </location>
</feature>
<dbReference type="RefSeq" id="XP_035825753.1">
    <property type="nucleotide sequence ID" value="XM_035969860.1"/>
</dbReference>
<dbReference type="PANTHER" id="PTHR10903:SF184">
    <property type="entry name" value="GTP-BINDING PROTEIN A"/>
    <property type="match status" value="1"/>
</dbReference>
<dbReference type="InterPro" id="IPR045058">
    <property type="entry name" value="GIMA/IAN/Toc"/>
</dbReference>
<evidence type="ECO:0000256" key="3">
    <source>
        <dbReference type="ARBA" id="ARBA00023134"/>
    </source>
</evidence>
<evidence type="ECO:0000256" key="2">
    <source>
        <dbReference type="ARBA" id="ARBA00022741"/>
    </source>
</evidence>
<evidence type="ECO:0000313" key="5">
    <source>
        <dbReference type="Proteomes" id="UP000694888"/>
    </source>
</evidence>
<keyword evidence="5" id="KW-1185">Reference proteome</keyword>
<proteinExistence type="inferred from homology"/>
<dbReference type="InterPro" id="IPR006703">
    <property type="entry name" value="G_AIG1"/>
</dbReference>
<keyword evidence="2" id="KW-0547">Nucleotide-binding</keyword>
<evidence type="ECO:0000313" key="6">
    <source>
        <dbReference type="RefSeq" id="XP_035825753.1"/>
    </source>
</evidence>
<protein>
    <submittedName>
        <fullName evidence="6">Immune-associated nucleotide-binding protein 9-like</fullName>
    </submittedName>
</protein>
<reference evidence="6" key="1">
    <citation type="submission" date="2025-08" db="UniProtKB">
        <authorList>
            <consortium name="RefSeq"/>
        </authorList>
    </citation>
    <scope>IDENTIFICATION</scope>
</reference>
<comment type="similarity">
    <text evidence="1">Belongs to the TRAFAC class TrmE-Era-EngA-EngB-Septin-like GTPase superfamily. AIG1/Toc34/Toc159-like paraseptin GTPase family. IAN subfamily.</text>
</comment>
<dbReference type="GeneID" id="101855257"/>
<organism evidence="5 6">
    <name type="scientific">Aplysia californica</name>
    <name type="common">California sea hare</name>
    <dbReference type="NCBI Taxonomy" id="6500"/>
    <lineage>
        <taxon>Eukaryota</taxon>
        <taxon>Metazoa</taxon>
        <taxon>Spiralia</taxon>
        <taxon>Lophotrochozoa</taxon>
        <taxon>Mollusca</taxon>
        <taxon>Gastropoda</taxon>
        <taxon>Heterobranchia</taxon>
        <taxon>Euthyneura</taxon>
        <taxon>Tectipleura</taxon>
        <taxon>Aplysiida</taxon>
        <taxon>Aplysioidea</taxon>
        <taxon>Aplysiidae</taxon>
        <taxon>Aplysia</taxon>
    </lineage>
</organism>
<dbReference type="SUPFAM" id="SSF52540">
    <property type="entry name" value="P-loop containing nucleoside triphosphate hydrolases"/>
    <property type="match status" value="1"/>
</dbReference>
<evidence type="ECO:0000256" key="1">
    <source>
        <dbReference type="ARBA" id="ARBA00008535"/>
    </source>
</evidence>
<accession>A0ABM1VTL1</accession>
<sequence>MTTRLNIVLIGKTGNGKSDTGNSIIDEKGFGFSDASYSKTTRVDVRTSIIGPYNIRVVDTPGLRETRFLESSPGRMLDYLKTALSVCHDEIHLFLVVLIFGNPFEAEDLGVVKDLFKSDNADEMWKRTAVLFTHGREFEMRYGNSPRAFQSWCKAQTGELGKLLKSVYYRCLLFENLQPDQQRKQEQQQEVLNMANDVRMKEGPFTAEVLKEPSCCNIL</sequence>
<gene>
    <name evidence="6" type="primary">LOC101855257</name>
</gene>
<evidence type="ECO:0000259" key="4">
    <source>
        <dbReference type="PROSITE" id="PS51720"/>
    </source>
</evidence>
<dbReference type="PROSITE" id="PS51720">
    <property type="entry name" value="G_AIG1"/>
    <property type="match status" value="1"/>
</dbReference>
<keyword evidence="3" id="KW-0342">GTP-binding</keyword>
<dbReference type="Pfam" id="PF04548">
    <property type="entry name" value="AIG1"/>
    <property type="match status" value="1"/>
</dbReference>